<dbReference type="AlphaFoldDB" id="A0A6A7ASC6"/>
<dbReference type="Proteomes" id="UP000799423">
    <property type="component" value="Unassembled WGS sequence"/>
</dbReference>
<accession>A0A6A7ASC6</accession>
<gene>
    <name evidence="1" type="ORF">T440DRAFT_521976</name>
</gene>
<reference evidence="1" key="1">
    <citation type="submission" date="2020-01" db="EMBL/GenBank/DDBJ databases">
        <authorList>
            <consortium name="DOE Joint Genome Institute"/>
            <person name="Haridas S."/>
            <person name="Albert R."/>
            <person name="Binder M."/>
            <person name="Bloem J."/>
            <person name="Labutti K."/>
            <person name="Salamov A."/>
            <person name="Andreopoulos B."/>
            <person name="Baker S.E."/>
            <person name="Barry K."/>
            <person name="Bills G."/>
            <person name="Bluhm B.H."/>
            <person name="Cannon C."/>
            <person name="Castanera R."/>
            <person name="Culley D.E."/>
            <person name="Daum C."/>
            <person name="Ezra D."/>
            <person name="Gonzalez J.B."/>
            <person name="Henrissat B."/>
            <person name="Kuo A."/>
            <person name="Liang C."/>
            <person name="Lipzen A."/>
            <person name="Lutzoni F."/>
            <person name="Magnuson J."/>
            <person name="Mondo S."/>
            <person name="Nolan M."/>
            <person name="Ohm R."/>
            <person name="Pangilinan J."/>
            <person name="Park H.-J."/>
            <person name="Ramirez L."/>
            <person name="Alfaro M."/>
            <person name="Sun H."/>
            <person name="Tritt A."/>
            <person name="Yoshinaga Y."/>
            <person name="Zwiers L.-H."/>
            <person name="Turgeon B.G."/>
            <person name="Goodwin S.B."/>
            <person name="Spatafora J.W."/>
            <person name="Crous P.W."/>
            <person name="Grigoriev I.V."/>
        </authorList>
    </citation>
    <scope>NUCLEOTIDE SEQUENCE</scope>
    <source>
        <strain evidence="1">IPT5</strain>
    </source>
</reference>
<keyword evidence="2" id="KW-1185">Reference proteome</keyword>
<dbReference type="EMBL" id="MU006337">
    <property type="protein sequence ID" value="KAF2846216.1"/>
    <property type="molecule type" value="Genomic_DNA"/>
</dbReference>
<organism evidence="1 2">
    <name type="scientific">Plenodomus tracheiphilus IPT5</name>
    <dbReference type="NCBI Taxonomy" id="1408161"/>
    <lineage>
        <taxon>Eukaryota</taxon>
        <taxon>Fungi</taxon>
        <taxon>Dikarya</taxon>
        <taxon>Ascomycota</taxon>
        <taxon>Pezizomycotina</taxon>
        <taxon>Dothideomycetes</taxon>
        <taxon>Pleosporomycetidae</taxon>
        <taxon>Pleosporales</taxon>
        <taxon>Pleosporineae</taxon>
        <taxon>Leptosphaeriaceae</taxon>
        <taxon>Plenodomus</taxon>
    </lineage>
</organism>
<evidence type="ECO:0000313" key="2">
    <source>
        <dbReference type="Proteomes" id="UP000799423"/>
    </source>
</evidence>
<protein>
    <submittedName>
        <fullName evidence="1">Uncharacterized protein</fullName>
    </submittedName>
</protein>
<proteinExistence type="predicted"/>
<name>A0A6A7ASC6_9PLEO</name>
<sequence length="217" mass="24401">MSHSSSTARIKTKTKATCWACRYDPPLKNSWCAKCNQGFAMRPTSMPTPYINTASSDTEPSISAAKVQESWPMVTEGKVTPEELLSLLQKEFACPGTQVTECLAQSKNKNVVLFDGSISGIRDAASLSQSPPPRITVTAAEGSFFATMDFGTFTTFHDNKWKGVKARVLLREREKRKGKVTKERCKKSCLCDEVKRLREKKREQKLRLERRAERKST</sequence>
<evidence type="ECO:0000313" key="1">
    <source>
        <dbReference type="EMBL" id="KAF2846216.1"/>
    </source>
</evidence>